<dbReference type="PROSITE" id="PS00893">
    <property type="entry name" value="NUDIX_BOX"/>
    <property type="match status" value="1"/>
</dbReference>
<dbReference type="RefSeq" id="WP_211361865.1">
    <property type="nucleotide sequence ID" value="NZ_VFPH01000001.1"/>
</dbReference>
<keyword evidence="3" id="KW-0460">Magnesium</keyword>
<dbReference type="EMBL" id="VFPH01000001">
    <property type="protein sequence ID" value="TQM45040.1"/>
    <property type="molecule type" value="Genomic_DNA"/>
</dbReference>
<dbReference type="InterPro" id="IPR000086">
    <property type="entry name" value="NUDIX_hydrolase_dom"/>
</dbReference>
<dbReference type="PANTHER" id="PTHR43046:SF12">
    <property type="entry name" value="GDP-MANNOSE MANNOSYL HYDROLASE"/>
    <property type="match status" value="1"/>
</dbReference>
<dbReference type="CDD" id="cd18876">
    <property type="entry name" value="NUDIX_Hydrolase"/>
    <property type="match status" value="1"/>
</dbReference>
<evidence type="ECO:0000256" key="3">
    <source>
        <dbReference type="ARBA" id="ARBA00022842"/>
    </source>
</evidence>
<organism evidence="5 6">
    <name type="scientific">Pseudonocardia cypriaca</name>
    <dbReference type="NCBI Taxonomy" id="882449"/>
    <lineage>
        <taxon>Bacteria</taxon>
        <taxon>Bacillati</taxon>
        <taxon>Actinomycetota</taxon>
        <taxon>Actinomycetes</taxon>
        <taxon>Pseudonocardiales</taxon>
        <taxon>Pseudonocardiaceae</taxon>
        <taxon>Pseudonocardia</taxon>
    </lineage>
</organism>
<dbReference type="InterPro" id="IPR020084">
    <property type="entry name" value="NUDIX_hydrolase_CS"/>
</dbReference>
<evidence type="ECO:0000256" key="1">
    <source>
        <dbReference type="ARBA" id="ARBA00001946"/>
    </source>
</evidence>
<dbReference type="AlphaFoldDB" id="A0A543GG29"/>
<comment type="cofactor">
    <cofactor evidence="1">
        <name>Mg(2+)</name>
        <dbReference type="ChEBI" id="CHEBI:18420"/>
    </cofactor>
</comment>
<sequence length="172" mass="18388">MPEETWSPELVTDAAADADLAHIAGLTRVRAAAGAVIRDERGRVLVVRPTYKDGWLLPGGALEPDESPLAACRRELREEIGFVPPLGELLCLDWVPPNPPWDGGLVFLFDGGVLPAAQIAEITLPPDELERFEFVPPDDLDAVLAPAGAARVRACLARRGHGAVYLEDGVPG</sequence>
<keyword evidence="2" id="KW-0378">Hydrolase</keyword>
<protein>
    <submittedName>
        <fullName evidence="5">ADP-ribose pyrophosphatase YjhB (NUDIX family)</fullName>
    </submittedName>
</protein>
<dbReference type="Gene3D" id="3.90.79.10">
    <property type="entry name" value="Nucleoside Triphosphate Pyrophosphohydrolase"/>
    <property type="match status" value="1"/>
</dbReference>
<dbReference type="SUPFAM" id="SSF55811">
    <property type="entry name" value="Nudix"/>
    <property type="match status" value="1"/>
</dbReference>
<evidence type="ECO:0000313" key="5">
    <source>
        <dbReference type="EMBL" id="TQM45040.1"/>
    </source>
</evidence>
<evidence type="ECO:0000256" key="2">
    <source>
        <dbReference type="ARBA" id="ARBA00022801"/>
    </source>
</evidence>
<dbReference type="GO" id="GO:0016787">
    <property type="term" value="F:hydrolase activity"/>
    <property type="evidence" value="ECO:0007669"/>
    <property type="project" value="UniProtKB-KW"/>
</dbReference>
<dbReference type="Pfam" id="PF00293">
    <property type="entry name" value="NUDIX"/>
    <property type="match status" value="1"/>
</dbReference>
<keyword evidence="6" id="KW-1185">Reference proteome</keyword>
<reference evidence="5 6" key="1">
    <citation type="submission" date="2019-06" db="EMBL/GenBank/DDBJ databases">
        <title>Sequencing the genomes of 1000 actinobacteria strains.</title>
        <authorList>
            <person name="Klenk H.-P."/>
        </authorList>
    </citation>
    <scope>NUCLEOTIDE SEQUENCE [LARGE SCALE GENOMIC DNA]</scope>
    <source>
        <strain evidence="5 6">DSM 45511</strain>
    </source>
</reference>
<proteinExistence type="predicted"/>
<feature type="domain" description="Nudix hydrolase" evidence="4">
    <location>
        <begin position="27"/>
        <end position="157"/>
    </location>
</feature>
<evidence type="ECO:0000259" key="4">
    <source>
        <dbReference type="PROSITE" id="PS51462"/>
    </source>
</evidence>
<dbReference type="Proteomes" id="UP000319818">
    <property type="component" value="Unassembled WGS sequence"/>
</dbReference>
<dbReference type="InterPro" id="IPR015797">
    <property type="entry name" value="NUDIX_hydrolase-like_dom_sf"/>
</dbReference>
<dbReference type="PROSITE" id="PS51462">
    <property type="entry name" value="NUDIX"/>
    <property type="match status" value="1"/>
</dbReference>
<gene>
    <name evidence="5" type="ORF">FB388_2432</name>
</gene>
<evidence type="ECO:0000313" key="6">
    <source>
        <dbReference type="Proteomes" id="UP000319818"/>
    </source>
</evidence>
<accession>A0A543GG29</accession>
<dbReference type="PANTHER" id="PTHR43046">
    <property type="entry name" value="GDP-MANNOSE MANNOSYL HYDROLASE"/>
    <property type="match status" value="1"/>
</dbReference>
<comment type="caution">
    <text evidence="5">The sequence shown here is derived from an EMBL/GenBank/DDBJ whole genome shotgun (WGS) entry which is preliminary data.</text>
</comment>
<name>A0A543GG29_9PSEU</name>